<proteinExistence type="predicted"/>
<evidence type="ECO:0000313" key="2">
    <source>
        <dbReference type="Proteomes" id="UP000722625"/>
    </source>
</evidence>
<reference evidence="1 2" key="1">
    <citation type="journal article" date="2018" name="Int. J. Syst. Evol. Microbiol.">
        <title>Flavobacterium chryseum sp. nov. and Flavobacterium psychroterrae sp. nov., novel environmental bacteria isolated from Antarctica.</title>
        <authorList>
            <person name="Kralova S."/>
            <person name="Svec P."/>
            <person name="Busse H.J."/>
            <person name="Stankova E."/>
            <person name="Vaczi P."/>
            <person name="Sedlacek I."/>
        </authorList>
    </citation>
    <scope>NUCLEOTIDE SEQUENCE [LARGE SCALE GENOMIC DNA]</scope>
    <source>
        <strain evidence="1 2">CCM 8827</strain>
    </source>
</reference>
<gene>
    <name evidence="1" type="ORF">KHA90_02720</name>
</gene>
<organism evidence="1 2">
    <name type="scientific">Flavobacterium psychroterrae</name>
    <dbReference type="NCBI Taxonomy" id="2133767"/>
    <lineage>
        <taxon>Bacteria</taxon>
        <taxon>Pseudomonadati</taxon>
        <taxon>Bacteroidota</taxon>
        <taxon>Flavobacteriia</taxon>
        <taxon>Flavobacteriales</taxon>
        <taxon>Flavobacteriaceae</taxon>
        <taxon>Flavobacterium</taxon>
    </lineage>
</organism>
<keyword evidence="2" id="KW-1185">Reference proteome</keyword>
<comment type="caution">
    <text evidence="1">The sequence shown here is derived from an EMBL/GenBank/DDBJ whole genome shotgun (WGS) entry which is preliminary data.</text>
</comment>
<name>A0ABS5P871_9FLAO</name>
<dbReference type="EMBL" id="JAGYVZ010000002">
    <property type="protein sequence ID" value="MBS7229926.1"/>
    <property type="molecule type" value="Genomic_DNA"/>
</dbReference>
<accession>A0ABS5P871</accession>
<sequence>MKTKEIKTEDIWNDKKMENAKKAILSHSATQSKERLLANQLLSIQYKLADCSKKYHPLLKK</sequence>
<protein>
    <recommendedName>
        <fullName evidence="3">Lacal_2735 family protein</fullName>
    </recommendedName>
</protein>
<dbReference type="Proteomes" id="UP000722625">
    <property type="component" value="Unassembled WGS sequence"/>
</dbReference>
<evidence type="ECO:0008006" key="3">
    <source>
        <dbReference type="Google" id="ProtNLM"/>
    </source>
</evidence>
<evidence type="ECO:0000313" key="1">
    <source>
        <dbReference type="EMBL" id="MBS7229926.1"/>
    </source>
</evidence>
<dbReference type="RefSeq" id="WP_213294975.1">
    <property type="nucleotide sequence ID" value="NZ_JAGYVZ010000002.1"/>
</dbReference>